<feature type="domain" description="4Fe-4S ferredoxin-type" evidence="4">
    <location>
        <begin position="42"/>
        <end position="70"/>
    </location>
</feature>
<dbReference type="Gene3D" id="3.40.50.300">
    <property type="entry name" value="P-loop containing nucleotide triphosphate hydrolases"/>
    <property type="match status" value="2"/>
</dbReference>
<feature type="domain" description="ABC transporter" evidence="3">
    <location>
        <begin position="334"/>
        <end position="560"/>
    </location>
</feature>
<dbReference type="InterPro" id="IPR017871">
    <property type="entry name" value="ABC_transporter-like_CS"/>
</dbReference>
<dbReference type="OrthoDB" id="30658at2157"/>
<name>A0A830H070_9CREN</name>
<dbReference type="PROSITE" id="PS00198">
    <property type="entry name" value="4FE4S_FER_1"/>
    <property type="match status" value="1"/>
</dbReference>
<dbReference type="Pfam" id="PF04068">
    <property type="entry name" value="Fer4_RLI"/>
    <property type="match status" value="1"/>
</dbReference>
<dbReference type="AlphaFoldDB" id="A0A830H070"/>
<dbReference type="SUPFAM" id="SSF52540">
    <property type="entry name" value="P-loop containing nucleoside triphosphate hydrolases"/>
    <property type="match status" value="2"/>
</dbReference>
<dbReference type="PROSITE" id="PS51379">
    <property type="entry name" value="4FE4S_FER_2"/>
    <property type="match status" value="1"/>
</dbReference>
<dbReference type="InterPro" id="IPR003593">
    <property type="entry name" value="AAA+_ATPase"/>
</dbReference>
<dbReference type="FunFam" id="3.40.50.300:FF:001546">
    <property type="entry name" value="RNase L inhibitor homolog"/>
    <property type="match status" value="1"/>
</dbReference>
<evidence type="ECO:0000313" key="6">
    <source>
        <dbReference type="Proteomes" id="UP000610960"/>
    </source>
</evidence>
<reference evidence="5" key="2">
    <citation type="submission" date="2020-09" db="EMBL/GenBank/DDBJ databases">
        <authorList>
            <person name="Sun Q."/>
            <person name="Ohkuma M."/>
        </authorList>
    </citation>
    <scope>NUCLEOTIDE SEQUENCE</scope>
    <source>
        <strain evidence="5">JCM 10088</strain>
    </source>
</reference>
<evidence type="ECO:0000256" key="1">
    <source>
        <dbReference type="ARBA" id="ARBA00022741"/>
    </source>
</evidence>
<evidence type="ECO:0000256" key="2">
    <source>
        <dbReference type="ARBA" id="ARBA00022840"/>
    </source>
</evidence>
<evidence type="ECO:0000259" key="4">
    <source>
        <dbReference type="PROSITE" id="PS51379"/>
    </source>
</evidence>
<dbReference type="InterPro" id="IPR017900">
    <property type="entry name" value="4Fe4S_Fe_S_CS"/>
</dbReference>
<dbReference type="NCBIfam" id="NF009945">
    <property type="entry name" value="PRK13409.1"/>
    <property type="match status" value="1"/>
</dbReference>
<keyword evidence="1" id="KW-0547">Nucleotide-binding</keyword>
<dbReference type="GO" id="GO:0005524">
    <property type="term" value="F:ATP binding"/>
    <property type="evidence" value="ECO:0007669"/>
    <property type="project" value="UniProtKB-KW"/>
</dbReference>
<proteinExistence type="predicted"/>
<evidence type="ECO:0000259" key="3">
    <source>
        <dbReference type="PROSITE" id="PS50893"/>
    </source>
</evidence>
<dbReference type="PROSITE" id="PS00211">
    <property type="entry name" value="ABC_TRANSPORTER_1"/>
    <property type="match status" value="2"/>
</dbReference>
<dbReference type="PRINTS" id="PR01868">
    <property type="entry name" value="ABCEFAMILY"/>
</dbReference>
<organism evidence="5 6">
    <name type="scientific">Thermocladium modestius</name>
    <dbReference type="NCBI Taxonomy" id="62609"/>
    <lineage>
        <taxon>Archaea</taxon>
        <taxon>Thermoproteota</taxon>
        <taxon>Thermoprotei</taxon>
        <taxon>Thermoproteales</taxon>
        <taxon>Thermoproteaceae</taxon>
        <taxon>Thermocladium</taxon>
    </lineage>
</organism>
<protein>
    <submittedName>
        <fullName evidence="5">Ribosome biogenesis/translation initiation ATPase RLI</fullName>
    </submittedName>
</protein>
<dbReference type="InterPro" id="IPR017896">
    <property type="entry name" value="4Fe4S_Fe-S-bd"/>
</dbReference>
<dbReference type="SUPFAM" id="SSF54862">
    <property type="entry name" value="4Fe-4S ferredoxins"/>
    <property type="match status" value="1"/>
</dbReference>
<sequence>MSRIAVVDNDRCQPKKCTQECIRFCPLVRTGKRAIYFDEEIKKPVITDLCTACGICIKKCPFDAITIINTPAELEGECIHQYGPSGFKLFRLPILKPGKVIGIIGQNALGKTTIAKILSGEVKPNLCSNNSSESAVIQYFKGTEMQTYMERLYSKDLRVVHKTQYIEAIPMYVKGRVKDVLYKVKGDEKAVGEVMEKLNLSHLGDRLLSELSGGELQRVAIAAALLRGADVYVFDEPTTHLDIIERFRVANAIRELAEEGKYILVIDHDLAIMDYLSDLVVILYGKPGAYGISSHVKGVKEGINEYLKGYLVDENMLIRKEPVRFNMNPPSRNAREDKLLLEWTQLRKRVGSFELTIMPGKAFRGEVIGIIGPNGIGKSTFAKMLAGALEPDEGIIVPYGSVVMSYKPQYVSDIAMKLGDMTVGNYIASVAGPEYQSNIHWPDLANGFTLIPLMDRLLSELSGGELQRVAIAAALLRGADVYVFDEPMAYLDVEQRMRVAHVLVKTITEKEALAFVVEHDITMLDRISTAALVFHGEPGTSGTAEPPSDLRTAMNQFLKMQDMTFRRDSSTGRPRFNKKGSVLDRTQRELNEFYYFVDSGREER</sequence>
<feature type="domain" description="ABC transporter" evidence="3">
    <location>
        <begin position="65"/>
        <end position="309"/>
    </location>
</feature>
<comment type="caution">
    <text evidence="5">The sequence shown here is derived from an EMBL/GenBank/DDBJ whole genome shotgun (WGS) entry which is preliminary data.</text>
</comment>
<dbReference type="PANTHER" id="PTHR19248">
    <property type="entry name" value="ATP-BINDING TRANSPORT PROTEIN-RELATED"/>
    <property type="match status" value="1"/>
</dbReference>
<dbReference type="GO" id="GO:0016887">
    <property type="term" value="F:ATP hydrolysis activity"/>
    <property type="evidence" value="ECO:0007669"/>
    <property type="project" value="InterPro"/>
</dbReference>
<reference evidence="5" key="1">
    <citation type="journal article" date="2014" name="Int. J. Syst. Evol. Microbiol.">
        <title>Complete genome sequence of Corynebacterium casei LMG S-19264T (=DSM 44701T), isolated from a smear-ripened cheese.</title>
        <authorList>
            <consortium name="US DOE Joint Genome Institute (JGI-PGF)"/>
            <person name="Walter F."/>
            <person name="Albersmeier A."/>
            <person name="Kalinowski J."/>
            <person name="Ruckert C."/>
        </authorList>
    </citation>
    <scope>NUCLEOTIDE SEQUENCE</scope>
    <source>
        <strain evidence="5">JCM 10088</strain>
    </source>
</reference>
<keyword evidence="2" id="KW-0067">ATP-binding</keyword>
<accession>A0A830H070</accession>
<evidence type="ECO:0000313" key="5">
    <source>
        <dbReference type="EMBL" id="GGP21979.1"/>
    </source>
</evidence>
<dbReference type="Pfam" id="PF00037">
    <property type="entry name" value="Fer4"/>
    <property type="match status" value="1"/>
</dbReference>
<dbReference type="InterPro" id="IPR027417">
    <property type="entry name" value="P-loop_NTPase"/>
</dbReference>
<dbReference type="RefSeq" id="WP_188596869.1">
    <property type="nucleotide sequence ID" value="NZ_BMNL01000003.1"/>
</dbReference>
<dbReference type="InterPro" id="IPR003439">
    <property type="entry name" value="ABC_transporter-like_ATP-bd"/>
</dbReference>
<dbReference type="PROSITE" id="PS50893">
    <property type="entry name" value="ABC_TRANSPORTER_2"/>
    <property type="match status" value="2"/>
</dbReference>
<dbReference type="GO" id="GO:0016491">
    <property type="term" value="F:oxidoreductase activity"/>
    <property type="evidence" value="ECO:0007669"/>
    <property type="project" value="UniProtKB-ARBA"/>
</dbReference>
<dbReference type="InterPro" id="IPR007209">
    <property type="entry name" value="RNaseL-inhib-like_metal-bd_dom"/>
</dbReference>
<gene>
    <name evidence="5" type="ORF">GCM10007981_16130</name>
</gene>
<dbReference type="Pfam" id="PF00005">
    <property type="entry name" value="ABC_tran"/>
    <property type="match status" value="2"/>
</dbReference>
<keyword evidence="6" id="KW-1185">Reference proteome</keyword>
<dbReference type="EMBL" id="BMNL01000003">
    <property type="protein sequence ID" value="GGP21979.1"/>
    <property type="molecule type" value="Genomic_DNA"/>
</dbReference>
<dbReference type="Proteomes" id="UP000610960">
    <property type="component" value="Unassembled WGS sequence"/>
</dbReference>
<dbReference type="InterPro" id="IPR013283">
    <property type="entry name" value="RLI1"/>
</dbReference>
<dbReference type="SMART" id="SM00382">
    <property type="entry name" value="AAA"/>
    <property type="match status" value="2"/>
</dbReference>